<evidence type="ECO:0000256" key="1">
    <source>
        <dbReference type="ARBA" id="ARBA00004651"/>
    </source>
</evidence>
<dbReference type="GO" id="GO:0090493">
    <property type="term" value="P:catecholamine uptake"/>
    <property type="evidence" value="ECO:0007669"/>
    <property type="project" value="UniProtKB-ARBA"/>
</dbReference>
<feature type="transmembrane region" description="Helical" evidence="14">
    <location>
        <begin position="93"/>
        <end position="118"/>
    </location>
</feature>
<comment type="subcellular location">
    <subcellularLocation>
        <location evidence="1">Cell membrane</location>
        <topology evidence="1">Multi-pass membrane protein</topology>
    </subcellularLocation>
</comment>
<dbReference type="PANTHER" id="PTHR11616:SF320">
    <property type="entry name" value="SODIUM-DEPENDENT NORADRENALINE TRANSPORTER"/>
    <property type="match status" value="1"/>
</dbReference>
<reference evidence="15" key="1">
    <citation type="submission" date="2021-01" db="EMBL/GenBank/DDBJ databases">
        <authorList>
            <person name="Li R."/>
            <person name="Bekaert M."/>
        </authorList>
    </citation>
    <scope>NUCLEOTIDE SEQUENCE</scope>
    <source>
        <strain evidence="15">Farmed</strain>
    </source>
</reference>
<keyword evidence="6" id="KW-0532">Neurotransmitter transport</keyword>
<feature type="binding site" evidence="13">
    <location>
        <position position="67"/>
    </location>
    <ligand>
        <name>Na(+)</name>
        <dbReference type="ChEBI" id="CHEBI:29101"/>
        <label>1</label>
    </ligand>
</feature>
<keyword evidence="10 14" id="KW-0472">Membrane</keyword>
<feature type="transmembrane region" description="Helical" evidence="14">
    <location>
        <begin position="138"/>
        <end position="161"/>
    </location>
</feature>
<gene>
    <name evidence="15" type="ORF">SPHA_13343</name>
</gene>
<evidence type="ECO:0000256" key="10">
    <source>
        <dbReference type="ARBA" id="ARBA00023136"/>
    </source>
</evidence>
<dbReference type="AlphaFoldDB" id="A0A812B5K9"/>
<keyword evidence="3" id="KW-1003">Cell membrane</keyword>
<name>A0A812B5K9_ACAPH</name>
<evidence type="ECO:0000313" key="15">
    <source>
        <dbReference type="EMBL" id="CAE1174860.1"/>
    </source>
</evidence>
<keyword evidence="12" id="KW-0325">Glycoprotein</keyword>
<feature type="binding site" evidence="13">
    <location>
        <position position="68"/>
    </location>
    <ligand>
        <name>Na(+)</name>
        <dbReference type="ChEBI" id="CHEBI:29101"/>
        <label>1</label>
    </ligand>
</feature>
<feature type="transmembrane region" description="Helical" evidence="14">
    <location>
        <begin position="50"/>
        <end position="72"/>
    </location>
</feature>
<evidence type="ECO:0000256" key="9">
    <source>
        <dbReference type="ARBA" id="ARBA00023053"/>
    </source>
</evidence>
<organism evidence="15 16">
    <name type="scientific">Acanthosepion pharaonis</name>
    <name type="common">Pharaoh cuttlefish</name>
    <name type="synonym">Sepia pharaonis</name>
    <dbReference type="NCBI Taxonomy" id="158019"/>
    <lineage>
        <taxon>Eukaryota</taxon>
        <taxon>Metazoa</taxon>
        <taxon>Spiralia</taxon>
        <taxon>Lophotrochozoa</taxon>
        <taxon>Mollusca</taxon>
        <taxon>Cephalopoda</taxon>
        <taxon>Coleoidea</taxon>
        <taxon>Decapodiformes</taxon>
        <taxon>Sepiida</taxon>
        <taxon>Sepiina</taxon>
        <taxon>Sepiidae</taxon>
        <taxon>Acanthosepion</taxon>
    </lineage>
</organism>
<dbReference type="OrthoDB" id="6581954at2759"/>
<keyword evidence="4 14" id="KW-0812">Transmembrane</keyword>
<keyword evidence="11" id="KW-1015">Disulfide bond</keyword>
<evidence type="ECO:0000256" key="11">
    <source>
        <dbReference type="ARBA" id="ARBA00023157"/>
    </source>
</evidence>
<evidence type="ECO:0000256" key="4">
    <source>
        <dbReference type="ARBA" id="ARBA00022692"/>
    </source>
</evidence>
<dbReference type="GO" id="GO:0006865">
    <property type="term" value="P:amino acid transport"/>
    <property type="evidence" value="ECO:0007669"/>
    <property type="project" value="TreeGrafter"/>
</dbReference>
<proteinExistence type="predicted"/>
<evidence type="ECO:0000313" key="16">
    <source>
        <dbReference type="Proteomes" id="UP000597762"/>
    </source>
</evidence>
<feature type="binding site" evidence="13">
    <location>
        <position position="64"/>
    </location>
    <ligand>
        <name>Na(+)</name>
        <dbReference type="ChEBI" id="CHEBI:29101"/>
        <label>1</label>
    </ligand>
</feature>
<dbReference type="GO" id="GO:0005886">
    <property type="term" value="C:plasma membrane"/>
    <property type="evidence" value="ECO:0007669"/>
    <property type="project" value="UniProtKB-SubCell"/>
</dbReference>
<sequence>MTSFFSGFVIFMILGYMSQHSNLPISEVATQGPGLVFVVYPEAIATLPGATFWALIFFLMLLTLGLDSSFGGSEAILTALSDEFQWLRRHRELFVAMLFTVYFVVGLASCAQFNIVFGLVAYQPLKYDDYEYPWPANFIGWCVALSSILCIPGFAIFGMLTTPGTFKEVRKQWLTIRRDKKTLDEFLSFFLSF</sequence>
<keyword evidence="7" id="KW-0769">Symport</keyword>
<keyword evidence="2" id="KW-0813">Transport</keyword>
<dbReference type="Pfam" id="PF00209">
    <property type="entry name" value="SNF"/>
    <property type="match status" value="2"/>
</dbReference>
<keyword evidence="8 14" id="KW-1133">Transmembrane helix</keyword>
<evidence type="ECO:0000256" key="14">
    <source>
        <dbReference type="SAM" id="Phobius"/>
    </source>
</evidence>
<evidence type="ECO:0000256" key="2">
    <source>
        <dbReference type="ARBA" id="ARBA00022448"/>
    </source>
</evidence>
<dbReference type="SUPFAM" id="SSF161070">
    <property type="entry name" value="SNF-like"/>
    <property type="match status" value="1"/>
</dbReference>
<evidence type="ECO:0000256" key="8">
    <source>
        <dbReference type="ARBA" id="ARBA00022989"/>
    </source>
</evidence>
<evidence type="ECO:0000256" key="7">
    <source>
        <dbReference type="ARBA" id="ARBA00022847"/>
    </source>
</evidence>
<evidence type="ECO:0000256" key="6">
    <source>
        <dbReference type="ARBA" id="ARBA00022775"/>
    </source>
</evidence>
<dbReference type="GO" id="GO:0015378">
    <property type="term" value="F:sodium:chloride symporter activity"/>
    <property type="evidence" value="ECO:0007669"/>
    <property type="project" value="UniProtKB-ARBA"/>
</dbReference>
<evidence type="ECO:0000256" key="12">
    <source>
        <dbReference type="ARBA" id="ARBA00023180"/>
    </source>
</evidence>
<evidence type="ECO:0000256" key="13">
    <source>
        <dbReference type="PIRSR" id="PIRSR600175-1"/>
    </source>
</evidence>
<dbReference type="GO" id="GO:0008504">
    <property type="term" value="F:monoamine transmembrane transporter activity"/>
    <property type="evidence" value="ECO:0007669"/>
    <property type="project" value="UniProtKB-ARBA"/>
</dbReference>
<evidence type="ECO:0000256" key="3">
    <source>
        <dbReference type="ARBA" id="ARBA00022475"/>
    </source>
</evidence>
<dbReference type="InterPro" id="IPR037272">
    <property type="entry name" value="SNS_sf"/>
</dbReference>
<accession>A0A812B5K9</accession>
<dbReference type="InterPro" id="IPR000175">
    <property type="entry name" value="Na/ntran_symport"/>
</dbReference>
<dbReference type="PROSITE" id="PS50267">
    <property type="entry name" value="NA_NEUROTRAN_SYMP_3"/>
    <property type="match status" value="1"/>
</dbReference>
<keyword evidence="16" id="KW-1185">Reference proteome</keyword>
<dbReference type="EMBL" id="CAHIKZ030000446">
    <property type="protein sequence ID" value="CAE1174860.1"/>
    <property type="molecule type" value="Genomic_DNA"/>
</dbReference>
<dbReference type="Proteomes" id="UP000597762">
    <property type="component" value="Unassembled WGS sequence"/>
</dbReference>
<comment type="caution">
    <text evidence="15">The sequence shown here is derived from an EMBL/GenBank/DDBJ whole genome shotgun (WGS) entry which is preliminary data.</text>
</comment>
<dbReference type="PANTHER" id="PTHR11616">
    <property type="entry name" value="SODIUM/CHLORIDE DEPENDENT TRANSPORTER"/>
    <property type="match status" value="1"/>
</dbReference>
<dbReference type="GO" id="GO:0046872">
    <property type="term" value="F:metal ion binding"/>
    <property type="evidence" value="ECO:0007669"/>
    <property type="project" value="UniProtKB-KW"/>
</dbReference>
<protein>
    <submittedName>
        <fullName evidence="15">SLC6A3</fullName>
    </submittedName>
</protein>
<evidence type="ECO:0000256" key="5">
    <source>
        <dbReference type="ARBA" id="ARBA00022723"/>
    </source>
</evidence>
<dbReference type="GO" id="GO:0006836">
    <property type="term" value="P:neurotransmitter transport"/>
    <property type="evidence" value="ECO:0007669"/>
    <property type="project" value="UniProtKB-KW"/>
</dbReference>
<keyword evidence="9 13" id="KW-0915">Sodium</keyword>
<keyword evidence="5 13" id="KW-0479">Metal-binding</keyword>